<dbReference type="PANTHER" id="PTHR32322">
    <property type="entry name" value="INNER MEMBRANE TRANSPORTER"/>
    <property type="match status" value="1"/>
</dbReference>
<keyword evidence="5 6" id="KW-0472">Membrane</keyword>
<feature type="transmembrane region" description="Helical" evidence="6">
    <location>
        <begin position="205"/>
        <end position="223"/>
    </location>
</feature>
<feature type="transmembrane region" description="Helical" evidence="6">
    <location>
        <begin position="34"/>
        <end position="52"/>
    </location>
</feature>
<reference evidence="9" key="1">
    <citation type="journal article" date="2019" name="Int. J. Syst. Evol. Microbiol.">
        <title>The Global Catalogue of Microorganisms (GCM) 10K type strain sequencing project: providing services to taxonomists for standard genome sequencing and annotation.</title>
        <authorList>
            <consortium name="The Broad Institute Genomics Platform"/>
            <consortium name="The Broad Institute Genome Sequencing Center for Infectious Disease"/>
            <person name="Wu L."/>
            <person name="Ma J."/>
        </authorList>
    </citation>
    <scope>NUCLEOTIDE SEQUENCE [LARGE SCALE GENOMIC DNA]</scope>
    <source>
        <strain evidence="9">KCTC 42911</strain>
    </source>
</reference>
<comment type="subcellular location">
    <subcellularLocation>
        <location evidence="1">Membrane</location>
        <topology evidence="1">Multi-pass membrane protein</topology>
    </subcellularLocation>
</comment>
<feature type="transmembrane region" description="Helical" evidence="6">
    <location>
        <begin position="64"/>
        <end position="84"/>
    </location>
</feature>
<dbReference type="RefSeq" id="WP_386736657.1">
    <property type="nucleotide sequence ID" value="NZ_JBHRXI010000017.1"/>
</dbReference>
<gene>
    <name evidence="8" type="ORF">ACFORG_16625</name>
</gene>
<dbReference type="Pfam" id="PF00892">
    <property type="entry name" value="EamA"/>
    <property type="match status" value="2"/>
</dbReference>
<feature type="transmembrane region" description="Helical" evidence="6">
    <location>
        <begin position="90"/>
        <end position="110"/>
    </location>
</feature>
<dbReference type="InterPro" id="IPR050638">
    <property type="entry name" value="AA-Vitamin_Transporters"/>
</dbReference>
<dbReference type="InterPro" id="IPR037185">
    <property type="entry name" value="EmrE-like"/>
</dbReference>
<evidence type="ECO:0000256" key="3">
    <source>
        <dbReference type="ARBA" id="ARBA00022692"/>
    </source>
</evidence>
<feature type="transmembrane region" description="Helical" evidence="6">
    <location>
        <begin position="117"/>
        <end position="137"/>
    </location>
</feature>
<evidence type="ECO:0000256" key="2">
    <source>
        <dbReference type="ARBA" id="ARBA00007362"/>
    </source>
</evidence>
<evidence type="ECO:0000259" key="7">
    <source>
        <dbReference type="Pfam" id="PF00892"/>
    </source>
</evidence>
<feature type="transmembrane region" description="Helical" evidence="6">
    <location>
        <begin position="235"/>
        <end position="254"/>
    </location>
</feature>
<evidence type="ECO:0000256" key="1">
    <source>
        <dbReference type="ARBA" id="ARBA00004141"/>
    </source>
</evidence>
<keyword evidence="9" id="KW-1185">Reference proteome</keyword>
<organism evidence="8 9">
    <name type="scientific">Lutimaribacter marinistellae</name>
    <dbReference type="NCBI Taxonomy" id="1820329"/>
    <lineage>
        <taxon>Bacteria</taxon>
        <taxon>Pseudomonadati</taxon>
        <taxon>Pseudomonadota</taxon>
        <taxon>Alphaproteobacteria</taxon>
        <taxon>Rhodobacterales</taxon>
        <taxon>Roseobacteraceae</taxon>
        <taxon>Lutimaribacter</taxon>
    </lineage>
</organism>
<dbReference type="SUPFAM" id="SSF103481">
    <property type="entry name" value="Multidrug resistance efflux transporter EmrE"/>
    <property type="match status" value="2"/>
</dbReference>
<protein>
    <submittedName>
        <fullName evidence="8">EamA family transporter</fullName>
    </submittedName>
</protein>
<evidence type="ECO:0000256" key="6">
    <source>
        <dbReference type="SAM" id="Phobius"/>
    </source>
</evidence>
<feature type="transmembrane region" description="Helical" evidence="6">
    <location>
        <begin position="143"/>
        <end position="162"/>
    </location>
</feature>
<feature type="domain" description="EamA" evidence="7">
    <location>
        <begin position="144"/>
        <end position="274"/>
    </location>
</feature>
<feature type="domain" description="EamA" evidence="7">
    <location>
        <begin position="7"/>
        <end position="133"/>
    </location>
</feature>
<evidence type="ECO:0000313" key="9">
    <source>
        <dbReference type="Proteomes" id="UP001595629"/>
    </source>
</evidence>
<feature type="transmembrane region" description="Helical" evidence="6">
    <location>
        <begin position="174"/>
        <end position="193"/>
    </location>
</feature>
<accession>A0ABV7TMI0</accession>
<dbReference type="PANTHER" id="PTHR32322:SF2">
    <property type="entry name" value="EAMA DOMAIN-CONTAINING PROTEIN"/>
    <property type="match status" value="1"/>
</dbReference>
<dbReference type="InterPro" id="IPR000620">
    <property type="entry name" value="EamA_dom"/>
</dbReference>
<keyword evidence="3 6" id="KW-0812">Transmembrane</keyword>
<comment type="similarity">
    <text evidence="2">Belongs to the EamA transporter family.</text>
</comment>
<proteinExistence type="inferred from homology"/>
<evidence type="ECO:0000256" key="4">
    <source>
        <dbReference type="ARBA" id="ARBA00022989"/>
    </source>
</evidence>
<dbReference type="EMBL" id="JBHRXI010000017">
    <property type="protein sequence ID" value="MFC3615383.1"/>
    <property type="molecule type" value="Genomic_DNA"/>
</dbReference>
<evidence type="ECO:0000313" key="8">
    <source>
        <dbReference type="EMBL" id="MFC3615383.1"/>
    </source>
</evidence>
<evidence type="ECO:0000256" key="5">
    <source>
        <dbReference type="ARBA" id="ARBA00023136"/>
    </source>
</evidence>
<name>A0ABV7TMI0_9RHOB</name>
<feature type="transmembrane region" description="Helical" evidence="6">
    <location>
        <begin position="260"/>
        <end position="276"/>
    </location>
</feature>
<dbReference type="Proteomes" id="UP001595629">
    <property type="component" value="Unassembled WGS sequence"/>
</dbReference>
<keyword evidence="4 6" id="KW-1133">Transmembrane helix</keyword>
<comment type="caution">
    <text evidence="8">The sequence shown here is derived from an EMBL/GenBank/DDBJ whole genome shotgun (WGS) entry which is preliminary data.</text>
</comment>
<sequence length="309" mass="31774">MPRSTDILLTALAPAVWGSTYLVATEVLPAGYPISMAALRALPAGLLLLALTRCLPPRIWLGRVFLLGSFNFALFWALLFVAAYRLPGGVAATLGSLQAMMVIVMARGWLGTPIRAGAVAAAATGVSGVALLLIGPGAALDPVGVAAGLGGAASMAAGTVLSRKWQPPVSPLSFTAWQLTAGGLILLPFALIMEPPLPPLTGTNLAGLAWLGLIGAAATYALWFRGVSRIEPGAVSMLGMMSPVTAVLLGWVVLGQSLTLMQGLGAAVVLGSVWAGQRANRRSVPGASVAQSNSWHRLHDRSFGKENPS</sequence>